<dbReference type="AlphaFoldDB" id="A0A9X1ABL2"/>
<reference evidence="1" key="2">
    <citation type="submission" date="2021-03" db="EMBL/GenBank/DDBJ databases">
        <authorList>
            <person name="Artuso I."/>
            <person name="Turrini P."/>
            <person name="Pirolo M."/>
            <person name="Lugli G.A."/>
            <person name="Ventura M."/>
            <person name="Visca P."/>
        </authorList>
    </citation>
    <scope>NUCLEOTIDE SEQUENCE</scope>
    <source>
        <strain evidence="1">LMG 26462</strain>
    </source>
</reference>
<dbReference type="RefSeq" id="WP_214390568.1">
    <property type="nucleotide sequence ID" value="NZ_JAFLWW010000004.1"/>
</dbReference>
<comment type="caution">
    <text evidence="1">The sequence shown here is derived from an EMBL/GenBank/DDBJ whole genome shotgun (WGS) entry which is preliminary data.</text>
</comment>
<dbReference type="InterPro" id="IPR008183">
    <property type="entry name" value="Aldose_1/G6P_1-epimerase"/>
</dbReference>
<proteinExistence type="predicted"/>
<dbReference type="EMBL" id="JAFLWW010000004">
    <property type="protein sequence ID" value="MBT1156815.1"/>
    <property type="molecule type" value="Genomic_DNA"/>
</dbReference>
<dbReference type="GO" id="GO:0005975">
    <property type="term" value="P:carbohydrate metabolic process"/>
    <property type="evidence" value="ECO:0007669"/>
    <property type="project" value="InterPro"/>
</dbReference>
<dbReference type="InterPro" id="IPR014718">
    <property type="entry name" value="GH-type_carb-bd"/>
</dbReference>
<name>A0A9X1ABL2_9HYPH</name>
<reference evidence="1" key="1">
    <citation type="journal article" date="2021" name="Microorganisms">
        <title>Phylogenomic Reconstruction and Metabolic Potential of the Genus Aminobacter.</title>
        <authorList>
            <person name="Artuso I."/>
            <person name="Turrini P."/>
            <person name="Pirolo M."/>
            <person name="Lugli G.A."/>
            <person name="Ventura M."/>
            <person name="Visca P."/>
        </authorList>
    </citation>
    <scope>NUCLEOTIDE SEQUENCE</scope>
    <source>
        <strain evidence="1">LMG 26462</strain>
    </source>
</reference>
<gene>
    <name evidence="1" type="ORF">J1C56_14545</name>
</gene>
<organism evidence="1 2">
    <name type="scientific">Aminobacter anthyllidis</name>
    <dbReference type="NCBI Taxonomy" id="1035067"/>
    <lineage>
        <taxon>Bacteria</taxon>
        <taxon>Pseudomonadati</taxon>
        <taxon>Pseudomonadota</taxon>
        <taxon>Alphaproteobacteria</taxon>
        <taxon>Hyphomicrobiales</taxon>
        <taxon>Phyllobacteriaceae</taxon>
        <taxon>Aminobacter</taxon>
    </lineage>
</organism>
<dbReference type="Gene3D" id="2.70.98.10">
    <property type="match status" value="1"/>
</dbReference>
<dbReference type="Proteomes" id="UP001138921">
    <property type="component" value="Unassembled WGS sequence"/>
</dbReference>
<dbReference type="CDD" id="cd09021">
    <property type="entry name" value="Aldose_epim_Ec_YphB"/>
    <property type="match status" value="1"/>
</dbReference>
<dbReference type="SUPFAM" id="SSF74650">
    <property type="entry name" value="Galactose mutarotase-like"/>
    <property type="match status" value="1"/>
</dbReference>
<protein>
    <submittedName>
        <fullName evidence="1">Aldose 1-epimerase</fullName>
    </submittedName>
</protein>
<dbReference type="GO" id="GO:0016853">
    <property type="term" value="F:isomerase activity"/>
    <property type="evidence" value="ECO:0007669"/>
    <property type="project" value="InterPro"/>
</dbReference>
<accession>A0A9X1ABL2</accession>
<sequence>MQGFVELENDRLSLRVRLKGGAVVDGQTSDGRPFLRRHGDGAFDVLRSACFPLVPVGNRVEGNGFELGGRSYRFKPNTAEPNYIHGDGWLAEWNIEDASATHAQLAFKQLRPAKSPHVYRAVQAVTLDGPTVTLGLAVTNLGSETLPFGIGFHPYFPRTEDTRFMAPATAWWTEREGCLPGVRTPIPDNADFATLRRLPRRRLNNCFEGWNGQARIIWPEMKLAADIAADALFSRYMLYAPVDDRSFICLEPMSHTPNALALAGPEALHLLAPDETLSGVFSITVSDCEDFQ</sequence>
<evidence type="ECO:0000313" key="1">
    <source>
        <dbReference type="EMBL" id="MBT1156815.1"/>
    </source>
</evidence>
<dbReference type="GO" id="GO:0030246">
    <property type="term" value="F:carbohydrate binding"/>
    <property type="evidence" value="ECO:0007669"/>
    <property type="project" value="InterPro"/>
</dbReference>
<dbReference type="Pfam" id="PF01263">
    <property type="entry name" value="Aldose_epim"/>
    <property type="match status" value="1"/>
</dbReference>
<evidence type="ECO:0000313" key="2">
    <source>
        <dbReference type="Proteomes" id="UP001138921"/>
    </source>
</evidence>
<keyword evidence="2" id="KW-1185">Reference proteome</keyword>
<dbReference type="InterPro" id="IPR011013">
    <property type="entry name" value="Gal_mutarotase_sf_dom"/>
</dbReference>